<evidence type="ECO:0000256" key="1">
    <source>
        <dbReference type="ARBA" id="ARBA00004127"/>
    </source>
</evidence>
<proteinExistence type="predicted"/>
<dbReference type="GO" id="GO:0012505">
    <property type="term" value="C:endomembrane system"/>
    <property type="evidence" value="ECO:0007669"/>
    <property type="project" value="UniProtKB-SubCell"/>
</dbReference>
<comment type="caution">
    <text evidence="7">The sequence shown here is derived from an EMBL/GenBank/DDBJ whole genome shotgun (WGS) entry which is preliminary data.</text>
</comment>
<evidence type="ECO:0000256" key="5">
    <source>
        <dbReference type="SAM" id="Phobius"/>
    </source>
</evidence>
<keyword evidence="2 5" id="KW-0812">Transmembrane</keyword>
<reference evidence="7" key="1">
    <citation type="submission" date="2022-01" db="EMBL/GenBank/DDBJ databases">
        <title>Corynebacterium sp. nov isolated from isolated from the feces of the greater white-fronted geese (Anser albifrons) at Poyang Lake, PR China.</title>
        <authorList>
            <person name="Liu Q."/>
        </authorList>
    </citation>
    <scope>NUCLEOTIDE SEQUENCE</scope>
    <source>
        <strain evidence="7">JCM 32435</strain>
    </source>
</reference>
<name>A0A9X1QTB3_9CORY</name>
<evidence type="ECO:0000259" key="6">
    <source>
        <dbReference type="Pfam" id="PF02656"/>
    </source>
</evidence>
<dbReference type="Pfam" id="PF02656">
    <property type="entry name" value="DUF202"/>
    <property type="match status" value="1"/>
</dbReference>
<comment type="subcellular location">
    <subcellularLocation>
        <location evidence="1">Endomembrane system</location>
        <topology evidence="1">Multi-pass membrane protein</topology>
    </subcellularLocation>
</comment>
<evidence type="ECO:0000256" key="3">
    <source>
        <dbReference type="ARBA" id="ARBA00022989"/>
    </source>
</evidence>
<keyword evidence="8" id="KW-1185">Reference proteome</keyword>
<dbReference type="InterPro" id="IPR003807">
    <property type="entry name" value="DUF202"/>
</dbReference>
<keyword evidence="3 5" id="KW-1133">Transmembrane helix</keyword>
<evidence type="ECO:0000256" key="4">
    <source>
        <dbReference type="ARBA" id="ARBA00023136"/>
    </source>
</evidence>
<evidence type="ECO:0000256" key="2">
    <source>
        <dbReference type="ARBA" id="ARBA00022692"/>
    </source>
</evidence>
<evidence type="ECO:0000313" key="8">
    <source>
        <dbReference type="Proteomes" id="UP001139336"/>
    </source>
</evidence>
<feature type="transmembrane region" description="Helical" evidence="5">
    <location>
        <begin position="43"/>
        <end position="64"/>
    </location>
</feature>
<feature type="domain" description="DUF202" evidence="6">
    <location>
        <begin position="10"/>
        <end position="72"/>
    </location>
</feature>
<evidence type="ECO:0000313" key="7">
    <source>
        <dbReference type="EMBL" id="MCF4006645.1"/>
    </source>
</evidence>
<protein>
    <submittedName>
        <fullName evidence="7">DUF202 domain-containing protein</fullName>
    </submittedName>
</protein>
<dbReference type="Proteomes" id="UP001139336">
    <property type="component" value="Unassembled WGS sequence"/>
</dbReference>
<dbReference type="AlphaFoldDB" id="A0A9X1QTB3"/>
<dbReference type="EMBL" id="JAKGSI010000002">
    <property type="protein sequence ID" value="MCF4006645.1"/>
    <property type="molecule type" value="Genomic_DNA"/>
</dbReference>
<gene>
    <name evidence="7" type="ORF">L1O03_05560</name>
</gene>
<feature type="transmembrane region" description="Helical" evidence="5">
    <location>
        <begin position="85"/>
        <end position="107"/>
    </location>
</feature>
<accession>A0A9X1QTB3</accession>
<sequence length="115" mass="12151">MAPGDTRHEDPGLQPERTALAWTRTSLSLCVASATLLRWTRVLGPWALVLVGAFIALAIVLAATHHRRYWRHNAGLKRGTTPTNAGGVVSLSAACLLLGLLAAGLILRSAPPLSP</sequence>
<keyword evidence="4 5" id="KW-0472">Membrane</keyword>
<organism evidence="7 8">
    <name type="scientific">Corynebacterium uropygiale</name>
    <dbReference type="NCBI Taxonomy" id="1775911"/>
    <lineage>
        <taxon>Bacteria</taxon>
        <taxon>Bacillati</taxon>
        <taxon>Actinomycetota</taxon>
        <taxon>Actinomycetes</taxon>
        <taxon>Mycobacteriales</taxon>
        <taxon>Corynebacteriaceae</taxon>
        <taxon>Corynebacterium</taxon>
    </lineage>
</organism>